<proteinExistence type="predicted"/>
<gene>
    <name evidence="2" type="ORF">Pla133_37130</name>
</gene>
<feature type="transmembrane region" description="Helical" evidence="1">
    <location>
        <begin position="100"/>
        <end position="118"/>
    </location>
</feature>
<keyword evidence="1" id="KW-0472">Membrane</keyword>
<organism evidence="2 3">
    <name type="scientific">Engelhardtia mirabilis</name>
    <dbReference type="NCBI Taxonomy" id="2528011"/>
    <lineage>
        <taxon>Bacteria</taxon>
        <taxon>Pseudomonadati</taxon>
        <taxon>Planctomycetota</taxon>
        <taxon>Planctomycetia</taxon>
        <taxon>Planctomycetia incertae sedis</taxon>
        <taxon>Engelhardtia</taxon>
    </lineage>
</organism>
<dbReference type="Proteomes" id="UP000316921">
    <property type="component" value="Chromosome"/>
</dbReference>
<feature type="transmembrane region" description="Helical" evidence="1">
    <location>
        <begin position="125"/>
        <end position="145"/>
    </location>
</feature>
<dbReference type="KEGG" id="pbap:Pla133_37130"/>
<evidence type="ECO:0008006" key="4">
    <source>
        <dbReference type="Google" id="ProtNLM"/>
    </source>
</evidence>
<feature type="transmembrane region" description="Helical" evidence="1">
    <location>
        <begin position="28"/>
        <end position="49"/>
    </location>
</feature>
<evidence type="ECO:0000256" key="1">
    <source>
        <dbReference type="SAM" id="Phobius"/>
    </source>
</evidence>
<accession>A0A518BNQ1</accession>
<keyword evidence="1" id="KW-0812">Transmembrane</keyword>
<sequence length="221" mass="24432">MSSTLLQKVAGPRVDSDAMADDGLRYRLPYLLLLAARILILVSLFLPYWEMDLVAPQYPDNLHLTAYVNNLGGDVAEIDGLNHYIGMRPLGEAAQLERRYGVFALVGLVVMLEIAALVHRRWATLLILPGILFPAIFLLDLHLWMSHFGTNLDPYAPLSNSIEPFVPPILGVGEIGQFKTIAEPGTGLWLAIGASVVMLLALWFHRRAFRPLVIEAKSGAH</sequence>
<reference evidence="2 3" key="1">
    <citation type="submission" date="2019-02" db="EMBL/GenBank/DDBJ databases">
        <title>Deep-cultivation of Planctomycetes and their phenomic and genomic characterization uncovers novel biology.</title>
        <authorList>
            <person name="Wiegand S."/>
            <person name="Jogler M."/>
            <person name="Boedeker C."/>
            <person name="Pinto D."/>
            <person name="Vollmers J."/>
            <person name="Rivas-Marin E."/>
            <person name="Kohn T."/>
            <person name="Peeters S.H."/>
            <person name="Heuer A."/>
            <person name="Rast P."/>
            <person name="Oberbeckmann S."/>
            <person name="Bunk B."/>
            <person name="Jeske O."/>
            <person name="Meyerdierks A."/>
            <person name="Storesund J.E."/>
            <person name="Kallscheuer N."/>
            <person name="Luecker S."/>
            <person name="Lage O.M."/>
            <person name="Pohl T."/>
            <person name="Merkel B.J."/>
            <person name="Hornburger P."/>
            <person name="Mueller R.-W."/>
            <person name="Bruemmer F."/>
            <person name="Labrenz M."/>
            <person name="Spormann A.M."/>
            <person name="Op den Camp H."/>
            <person name="Overmann J."/>
            <person name="Amann R."/>
            <person name="Jetten M.S.M."/>
            <person name="Mascher T."/>
            <person name="Medema M.H."/>
            <person name="Devos D.P."/>
            <person name="Kaster A.-K."/>
            <person name="Ovreas L."/>
            <person name="Rohde M."/>
            <person name="Galperin M.Y."/>
            <person name="Jogler C."/>
        </authorList>
    </citation>
    <scope>NUCLEOTIDE SEQUENCE [LARGE SCALE GENOMIC DNA]</scope>
    <source>
        <strain evidence="2 3">Pla133</strain>
    </source>
</reference>
<protein>
    <recommendedName>
        <fullName evidence="4">Cytochrome C</fullName>
    </recommendedName>
</protein>
<feature type="transmembrane region" description="Helical" evidence="1">
    <location>
        <begin position="186"/>
        <end position="204"/>
    </location>
</feature>
<evidence type="ECO:0000313" key="2">
    <source>
        <dbReference type="EMBL" id="QDU68612.1"/>
    </source>
</evidence>
<dbReference type="AlphaFoldDB" id="A0A518BNQ1"/>
<evidence type="ECO:0000313" key="3">
    <source>
        <dbReference type="Proteomes" id="UP000316921"/>
    </source>
</evidence>
<dbReference type="EMBL" id="CP036287">
    <property type="protein sequence ID" value="QDU68612.1"/>
    <property type="molecule type" value="Genomic_DNA"/>
</dbReference>
<name>A0A518BNQ1_9BACT</name>
<keyword evidence="3" id="KW-1185">Reference proteome</keyword>
<keyword evidence="1" id="KW-1133">Transmembrane helix</keyword>
<dbReference type="RefSeq" id="WP_145067774.1">
    <property type="nucleotide sequence ID" value="NZ_CP036287.1"/>
</dbReference>